<dbReference type="InterPro" id="IPR029063">
    <property type="entry name" value="SAM-dependent_MTases_sf"/>
</dbReference>
<proteinExistence type="predicted"/>
<evidence type="ECO:0000313" key="1">
    <source>
        <dbReference type="EMBL" id="SIO05375.1"/>
    </source>
</evidence>
<dbReference type="AlphaFoldDB" id="A0A1N6GCV3"/>
<evidence type="ECO:0000313" key="2">
    <source>
        <dbReference type="Proteomes" id="UP000185221"/>
    </source>
</evidence>
<organism evidence="1 2">
    <name type="scientific">Algoriphagus halophilus</name>
    <dbReference type="NCBI Taxonomy" id="226505"/>
    <lineage>
        <taxon>Bacteria</taxon>
        <taxon>Pseudomonadati</taxon>
        <taxon>Bacteroidota</taxon>
        <taxon>Cytophagia</taxon>
        <taxon>Cytophagales</taxon>
        <taxon>Cyclobacteriaceae</taxon>
        <taxon>Algoriphagus</taxon>
    </lineage>
</organism>
<keyword evidence="1" id="KW-0489">Methyltransferase</keyword>
<dbReference type="EMBL" id="FSRC01000002">
    <property type="protein sequence ID" value="SIO05375.1"/>
    <property type="molecule type" value="Genomic_DNA"/>
</dbReference>
<dbReference type="Gene3D" id="3.40.50.150">
    <property type="entry name" value="Vaccinia Virus protein VP39"/>
    <property type="match status" value="1"/>
</dbReference>
<dbReference type="GO" id="GO:0008168">
    <property type="term" value="F:methyltransferase activity"/>
    <property type="evidence" value="ECO:0007669"/>
    <property type="project" value="UniProtKB-KW"/>
</dbReference>
<dbReference type="OrthoDB" id="2370471at2"/>
<accession>A0A1N6GCV3</accession>
<name>A0A1N6GCV3_9BACT</name>
<dbReference type="RefSeq" id="WP_074225903.1">
    <property type="nucleotide sequence ID" value="NZ_FSRC01000002.1"/>
</dbReference>
<dbReference type="GO" id="GO:0032259">
    <property type="term" value="P:methylation"/>
    <property type="evidence" value="ECO:0007669"/>
    <property type="project" value="UniProtKB-KW"/>
</dbReference>
<dbReference type="CDD" id="cd02440">
    <property type="entry name" value="AdoMet_MTases"/>
    <property type="match status" value="1"/>
</dbReference>
<dbReference type="PANTHER" id="PTHR43861:SF6">
    <property type="entry name" value="METHYLTRANSFERASE TYPE 11"/>
    <property type="match status" value="1"/>
</dbReference>
<keyword evidence="2" id="KW-1185">Reference proteome</keyword>
<dbReference type="Proteomes" id="UP000185221">
    <property type="component" value="Unassembled WGS sequence"/>
</dbReference>
<sequence>MAERLSKCPLCKSGLFLNYTEIKDYAVSKETFIICQCQNCSLLFTNPRPKEDKIGPYYDFPEYYSHEKNNKSITQFIYNKVRDYAVSEKVKLITSLKGTGKLLDYGCGTGEFLYAAKQKGWKIKGVEPTKKAREQANHLLEDSVVRTIDQLEDKKKYDVISLFHVLEHIHTLRKTIKKLINHLKSDGYIIFAVPNPTSWDAQNYGKEWAGWDVPRHLYHFNSTAIKNFEQLFDLELVETKPMPFDSYYVSLLSEGYLHPEQSTISKYLKAVISGWKSNKAAKNEMGQYSSNLFIFKKK</sequence>
<dbReference type="STRING" id="226505.SAMN05444394_3146"/>
<protein>
    <submittedName>
        <fullName evidence="1">2-polyprenyl-3-methyl-5-hydroxy-6-metoxy-1,4-benzoquinol methylase</fullName>
    </submittedName>
</protein>
<reference evidence="2" key="1">
    <citation type="submission" date="2016-11" db="EMBL/GenBank/DDBJ databases">
        <authorList>
            <person name="Varghese N."/>
            <person name="Submissions S."/>
        </authorList>
    </citation>
    <scope>NUCLEOTIDE SEQUENCE [LARGE SCALE GENOMIC DNA]</scope>
    <source>
        <strain evidence="2">DSM 15292</strain>
    </source>
</reference>
<keyword evidence="1" id="KW-0808">Transferase</keyword>
<dbReference type="PANTHER" id="PTHR43861">
    <property type="entry name" value="TRANS-ACONITATE 2-METHYLTRANSFERASE-RELATED"/>
    <property type="match status" value="1"/>
</dbReference>
<gene>
    <name evidence="1" type="ORF">SAMN05444394_3146</name>
</gene>
<dbReference type="SUPFAM" id="SSF53335">
    <property type="entry name" value="S-adenosyl-L-methionine-dependent methyltransferases"/>
    <property type="match status" value="1"/>
</dbReference>
<dbReference type="Pfam" id="PF13489">
    <property type="entry name" value="Methyltransf_23"/>
    <property type="match status" value="1"/>
</dbReference>